<feature type="domain" description="N-acetyltransferase" evidence="1">
    <location>
        <begin position="5"/>
        <end position="183"/>
    </location>
</feature>
<dbReference type="Pfam" id="PF00583">
    <property type="entry name" value="Acetyltransf_1"/>
    <property type="match status" value="1"/>
</dbReference>
<protein>
    <submittedName>
        <fullName evidence="2">GNAT family N-acetyltransferase</fullName>
    </submittedName>
</protein>
<proteinExistence type="predicted"/>
<organism evidence="2 3">
    <name type="scientific">Brotonthovivens ammoniilytica</name>
    <dbReference type="NCBI Taxonomy" id="2981725"/>
    <lineage>
        <taxon>Bacteria</taxon>
        <taxon>Bacillati</taxon>
        <taxon>Bacillota</taxon>
        <taxon>Clostridia</taxon>
        <taxon>Lachnospirales</taxon>
        <taxon>Lachnospiraceae</taxon>
        <taxon>Brotonthovivens</taxon>
    </lineage>
</organism>
<evidence type="ECO:0000313" key="2">
    <source>
        <dbReference type="EMBL" id="MCU6763685.1"/>
    </source>
</evidence>
<dbReference type="InterPro" id="IPR016181">
    <property type="entry name" value="Acyl_CoA_acyltransferase"/>
</dbReference>
<keyword evidence="3" id="KW-1185">Reference proteome</keyword>
<dbReference type="SUPFAM" id="SSF55729">
    <property type="entry name" value="Acyl-CoA N-acyltransferases (Nat)"/>
    <property type="match status" value="1"/>
</dbReference>
<dbReference type="EMBL" id="JAOQJQ010000009">
    <property type="protein sequence ID" value="MCU6763685.1"/>
    <property type="molecule type" value="Genomic_DNA"/>
</dbReference>
<reference evidence="2 3" key="1">
    <citation type="journal article" date="2021" name="ISME Commun">
        <title>Automated analysis of genomic sequences facilitates high-throughput and comprehensive description of bacteria.</title>
        <authorList>
            <person name="Hitch T.C.A."/>
        </authorList>
    </citation>
    <scope>NUCLEOTIDE SEQUENCE [LARGE SCALE GENOMIC DNA]</scope>
    <source>
        <strain evidence="2 3">Sanger_109</strain>
    </source>
</reference>
<evidence type="ECO:0000313" key="3">
    <source>
        <dbReference type="Proteomes" id="UP001652442"/>
    </source>
</evidence>
<accession>A0ABT2TN90</accession>
<dbReference type="InterPro" id="IPR000182">
    <property type="entry name" value="GNAT_dom"/>
</dbReference>
<name>A0ABT2TN90_9FIRM</name>
<sequence>MKIEYKGTALNEQEREQVWEILCQCDDEFYPPLSARNSSAQKQLKAAPGETMIKSGQPTVYFEEMIKQQFLLAYDDTGCVIGFMTFKTDYICEALEDFGTSLYITTICVRKHCRGQSVMGKLYDYMEAEGTKICNCPRVSTRTWSLNGAHMNGLARRGYEKLVVLKDDRGPGVDTIYYGHVVL</sequence>
<gene>
    <name evidence="2" type="ORF">OCV88_15355</name>
</gene>
<dbReference type="CDD" id="cd04301">
    <property type="entry name" value="NAT_SF"/>
    <property type="match status" value="1"/>
</dbReference>
<dbReference type="RefSeq" id="WP_158426326.1">
    <property type="nucleotide sequence ID" value="NZ_JAOQJQ010000009.1"/>
</dbReference>
<dbReference type="Gene3D" id="3.40.630.30">
    <property type="match status" value="1"/>
</dbReference>
<evidence type="ECO:0000259" key="1">
    <source>
        <dbReference type="PROSITE" id="PS51186"/>
    </source>
</evidence>
<dbReference type="PROSITE" id="PS51186">
    <property type="entry name" value="GNAT"/>
    <property type="match status" value="1"/>
</dbReference>
<comment type="caution">
    <text evidence="2">The sequence shown here is derived from an EMBL/GenBank/DDBJ whole genome shotgun (WGS) entry which is preliminary data.</text>
</comment>
<dbReference type="Proteomes" id="UP001652442">
    <property type="component" value="Unassembled WGS sequence"/>
</dbReference>